<dbReference type="InterPro" id="IPR037165">
    <property type="entry name" value="AldOxase/xan_DH_Mopterin-bd_sf"/>
</dbReference>
<dbReference type="Gene3D" id="3.30.365.10">
    <property type="entry name" value="Aldehyde oxidase/xanthine dehydrogenase, molybdopterin binding domain"/>
    <property type="match status" value="4"/>
</dbReference>
<dbReference type="EMBL" id="JBFSHR010000033">
    <property type="protein sequence ID" value="MEX6430036.1"/>
    <property type="molecule type" value="Genomic_DNA"/>
</dbReference>
<dbReference type="InterPro" id="IPR008274">
    <property type="entry name" value="AldOxase/xan_DH_MoCoBD1"/>
</dbReference>
<dbReference type="InterPro" id="IPR046867">
    <property type="entry name" value="AldOxase/xan_DH_MoCoBD2"/>
</dbReference>
<dbReference type="Proteomes" id="UP001560267">
    <property type="component" value="Unassembled WGS sequence"/>
</dbReference>
<name>A0ABV3Y3A6_9ACTN</name>
<dbReference type="InterPro" id="IPR000674">
    <property type="entry name" value="Ald_Oxase/Xan_DH_a/b"/>
</dbReference>
<keyword evidence="5" id="KW-1185">Reference proteome</keyword>
<evidence type="ECO:0000313" key="4">
    <source>
        <dbReference type="EMBL" id="MEX6430036.1"/>
    </source>
</evidence>
<sequence>MPRRSVLAGVEKDMTMEVNASESGVGSSRPRNEDAPLLRGSRDYIDDISLPGMVYMRVLRSPLPSGLLEPMDLAAVRELRGVVVAADAASDPELRVVVPAPQVPGAVIAPKGTPTLARDRVRFVGEPVAVIVAESRSIAEDAADLAYPVVQPQDGVYTLDDAVAARVLVHVDVRDNVLARWRSETGDVARALASSTWVVDAEFALPRLVAAPMEPRGCIATVDSHTGAVTLYASSQDPHRPKQQLVTTLGLDPSLVRVVVPAVGGAFGSKGAIAPEYVLAVLLAKRLGRPVKWIEDRSENFVGAYQGRGMRARVAMGFDSDARLQVLTADIQADLGAYLYQSTPVPAITAATLMGSVYDLATARVEMTGFATNRVPTGPYRGAGRPEAAYFVERTLDVAAQELGVDPIELRRRNLIDATQFPYRTVTGLTYDSGRYQAALDQLLERLGPAPSHGATQPDGRLAGRGCALYIERAAPGGWESATAILQEDGLIVLRSGASDHGQGHATSLAQIMVSTLGVAFEQVRVEQGDSDFGDGVGTFGSRSMALGGEAARLVAVELRERITQLGAALLEAAPEDVLFDGGRLFVRGSAEHGVGLEQLTSLARRHELLGPSELVTVATRSSIDGPVFPYGAYGADVEIDTETGVVKVARIVALDDAGTIINPLLAEGQVLGSTLQGVASALFEEVVVDEDGQPLTTSLMTYLVPSAVEAAYSVESSFLVTPTPMTMLGAKGIGESGTIGALSAVTNAVADALRSLGVREIPDPPFTPQRIWITIDRSQRESLQQR</sequence>
<evidence type="ECO:0000313" key="5">
    <source>
        <dbReference type="Proteomes" id="UP001560267"/>
    </source>
</evidence>
<evidence type="ECO:0000259" key="3">
    <source>
        <dbReference type="SMART" id="SM01008"/>
    </source>
</evidence>
<dbReference type="SUPFAM" id="SSF54665">
    <property type="entry name" value="CO dehydrogenase molybdoprotein N-domain-like"/>
    <property type="match status" value="1"/>
</dbReference>
<dbReference type="Pfam" id="PF02738">
    <property type="entry name" value="MoCoBD_1"/>
    <property type="match status" value="1"/>
</dbReference>
<dbReference type="InterPro" id="IPR016208">
    <property type="entry name" value="Ald_Oxase/xanthine_DH-like"/>
</dbReference>
<organism evidence="4 5">
    <name type="scientific">Ferrimicrobium acidiphilum</name>
    <dbReference type="NCBI Taxonomy" id="121039"/>
    <lineage>
        <taxon>Bacteria</taxon>
        <taxon>Bacillati</taxon>
        <taxon>Actinomycetota</taxon>
        <taxon>Acidimicrobiia</taxon>
        <taxon>Acidimicrobiales</taxon>
        <taxon>Acidimicrobiaceae</taxon>
        <taxon>Ferrimicrobium</taxon>
    </lineage>
</organism>
<dbReference type="Gene3D" id="3.90.1170.50">
    <property type="entry name" value="Aldehyde oxidase/xanthine dehydrogenase, a/b hammerhead"/>
    <property type="match status" value="1"/>
</dbReference>
<accession>A0ABV3Y3A6</accession>
<gene>
    <name evidence="4" type="ORF">AB6A68_09315</name>
</gene>
<dbReference type="RefSeq" id="WP_369084622.1">
    <property type="nucleotide sequence ID" value="NZ_JBFSHR010000033.1"/>
</dbReference>
<dbReference type="PANTHER" id="PTHR11908:SF132">
    <property type="entry name" value="ALDEHYDE OXIDASE 1-RELATED"/>
    <property type="match status" value="1"/>
</dbReference>
<dbReference type="SMART" id="SM01008">
    <property type="entry name" value="Ald_Xan_dh_C"/>
    <property type="match status" value="1"/>
</dbReference>
<dbReference type="PANTHER" id="PTHR11908">
    <property type="entry name" value="XANTHINE DEHYDROGENASE"/>
    <property type="match status" value="1"/>
</dbReference>
<keyword evidence="2" id="KW-0560">Oxidoreductase</keyword>
<dbReference type="Pfam" id="PF20256">
    <property type="entry name" value="MoCoBD_2"/>
    <property type="match status" value="1"/>
</dbReference>
<reference evidence="4 5" key="1">
    <citation type="submission" date="2024-07" db="EMBL/GenBank/DDBJ databases">
        <title>Draft Genome Sequence of Ferrimicrobium acidiphilum Strain YE2023, Isolated from a Pulp of Bioleach Reactor.</title>
        <authorList>
            <person name="Elkina Y.A."/>
            <person name="Bulaeva A.G."/>
            <person name="Beletsky A.V."/>
            <person name="Mardanov A.V."/>
        </authorList>
    </citation>
    <scope>NUCLEOTIDE SEQUENCE [LARGE SCALE GENOMIC DNA]</scope>
    <source>
        <strain evidence="4 5">YE2023</strain>
    </source>
</reference>
<dbReference type="Pfam" id="PF01315">
    <property type="entry name" value="Ald_Xan_dh_C"/>
    <property type="match status" value="1"/>
</dbReference>
<feature type="domain" description="Aldehyde oxidase/xanthine dehydrogenase a/b hammerhead" evidence="3">
    <location>
        <begin position="39"/>
        <end position="154"/>
    </location>
</feature>
<keyword evidence="1" id="KW-0500">Molybdenum</keyword>
<dbReference type="InterPro" id="IPR036856">
    <property type="entry name" value="Ald_Oxase/Xan_DH_a/b_sf"/>
</dbReference>
<evidence type="ECO:0000256" key="2">
    <source>
        <dbReference type="ARBA" id="ARBA00023002"/>
    </source>
</evidence>
<protein>
    <submittedName>
        <fullName evidence="4">Xanthine dehydrogenase family protein molybdopterin-binding subunit</fullName>
    </submittedName>
</protein>
<comment type="caution">
    <text evidence="4">The sequence shown here is derived from an EMBL/GenBank/DDBJ whole genome shotgun (WGS) entry which is preliminary data.</text>
</comment>
<proteinExistence type="predicted"/>
<dbReference type="SUPFAM" id="SSF56003">
    <property type="entry name" value="Molybdenum cofactor-binding domain"/>
    <property type="match status" value="1"/>
</dbReference>
<evidence type="ECO:0000256" key="1">
    <source>
        <dbReference type="ARBA" id="ARBA00022505"/>
    </source>
</evidence>